<evidence type="ECO:0000256" key="2">
    <source>
        <dbReference type="ARBA" id="ARBA00022692"/>
    </source>
</evidence>
<evidence type="ECO:0000256" key="5">
    <source>
        <dbReference type="SAM" id="Phobius"/>
    </source>
</evidence>
<dbReference type="EMBL" id="PNBA02000018">
    <property type="protein sequence ID" value="KAG6393690.1"/>
    <property type="molecule type" value="Genomic_DNA"/>
</dbReference>
<evidence type="ECO:0000313" key="7">
    <source>
        <dbReference type="Proteomes" id="UP000298416"/>
    </source>
</evidence>
<comment type="subcellular location">
    <subcellularLocation>
        <location evidence="1">Membrane</location>
        <topology evidence="1">Multi-pass membrane protein</topology>
    </subcellularLocation>
</comment>
<name>A0A8X8WEH8_SALSN</name>
<keyword evidence="2 5" id="KW-0812">Transmembrane</keyword>
<gene>
    <name evidence="6" type="ORF">SASPL_147935</name>
</gene>
<proteinExistence type="predicted"/>
<keyword evidence="3 5" id="KW-1133">Transmembrane helix</keyword>
<keyword evidence="7" id="KW-1185">Reference proteome</keyword>
<dbReference type="GO" id="GO:0015165">
    <property type="term" value="F:pyrimidine nucleotide-sugar transmembrane transporter activity"/>
    <property type="evidence" value="ECO:0007669"/>
    <property type="project" value="InterPro"/>
</dbReference>
<dbReference type="Proteomes" id="UP000298416">
    <property type="component" value="Unassembled WGS sequence"/>
</dbReference>
<evidence type="ECO:0000313" key="6">
    <source>
        <dbReference type="EMBL" id="KAG6393690.1"/>
    </source>
</evidence>
<dbReference type="Pfam" id="PF04142">
    <property type="entry name" value="Nuc_sug_transp"/>
    <property type="match status" value="1"/>
</dbReference>
<protein>
    <recommendedName>
        <fullName evidence="8">Solute carrier family 35 (UDP-sugar transporter), member A1/2/3</fullName>
    </recommendedName>
</protein>
<evidence type="ECO:0000256" key="3">
    <source>
        <dbReference type="ARBA" id="ARBA00022989"/>
    </source>
</evidence>
<reference evidence="6" key="2">
    <citation type="submission" date="2020-08" db="EMBL/GenBank/DDBJ databases">
        <title>Plant Genome Project.</title>
        <authorList>
            <person name="Zhang R.-G."/>
        </authorList>
    </citation>
    <scope>NUCLEOTIDE SEQUENCE</scope>
    <source>
        <strain evidence="6">Huo1</strain>
        <tissue evidence="6">Leaf</tissue>
    </source>
</reference>
<dbReference type="InterPro" id="IPR007271">
    <property type="entry name" value="Nuc_sug_transpt"/>
</dbReference>
<reference evidence="6" key="1">
    <citation type="submission" date="2018-01" db="EMBL/GenBank/DDBJ databases">
        <authorList>
            <person name="Mao J.F."/>
        </authorList>
    </citation>
    <scope>NUCLEOTIDE SEQUENCE</scope>
    <source>
        <strain evidence="6">Huo1</strain>
        <tissue evidence="6">Leaf</tissue>
    </source>
</reference>
<evidence type="ECO:0000256" key="4">
    <source>
        <dbReference type="ARBA" id="ARBA00023136"/>
    </source>
</evidence>
<feature type="transmembrane region" description="Helical" evidence="5">
    <location>
        <begin position="20"/>
        <end position="46"/>
    </location>
</feature>
<sequence>MMSALSFQPVLVYMSKVDGRFAFSPISVNFLTEVMKVFFAIAMLIFQARRQKSGEKPLLSMSTFIQAARSNTLLAVPALLYAINNYLKFIMQVL</sequence>
<dbReference type="AlphaFoldDB" id="A0A8X8WEH8"/>
<evidence type="ECO:0000256" key="1">
    <source>
        <dbReference type="ARBA" id="ARBA00004141"/>
    </source>
</evidence>
<dbReference type="PANTHER" id="PTHR10231">
    <property type="entry name" value="NUCLEOTIDE-SUGAR TRANSMEMBRANE TRANSPORTER"/>
    <property type="match status" value="1"/>
</dbReference>
<dbReference type="GO" id="GO:0000139">
    <property type="term" value="C:Golgi membrane"/>
    <property type="evidence" value="ECO:0007669"/>
    <property type="project" value="InterPro"/>
</dbReference>
<keyword evidence="4 5" id="KW-0472">Membrane</keyword>
<comment type="caution">
    <text evidence="6">The sequence shown here is derived from an EMBL/GenBank/DDBJ whole genome shotgun (WGS) entry which is preliminary data.</text>
</comment>
<accession>A0A8X8WEH8</accession>
<evidence type="ECO:0008006" key="8">
    <source>
        <dbReference type="Google" id="ProtNLM"/>
    </source>
</evidence>
<organism evidence="6">
    <name type="scientific">Salvia splendens</name>
    <name type="common">Scarlet sage</name>
    <dbReference type="NCBI Taxonomy" id="180675"/>
    <lineage>
        <taxon>Eukaryota</taxon>
        <taxon>Viridiplantae</taxon>
        <taxon>Streptophyta</taxon>
        <taxon>Embryophyta</taxon>
        <taxon>Tracheophyta</taxon>
        <taxon>Spermatophyta</taxon>
        <taxon>Magnoliopsida</taxon>
        <taxon>eudicotyledons</taxon>
        <taxon>Gunneridae</taxon>
        <taxon>Pentapetalae</taxon>
        <taxon>asterids</taxon>
        <taxon>lamiids</taxon>
        <taxon>Lamiales</taxon>
        <taxon>Lamiaceae</taxon>
        <taxon>Nepetoideae</taxon>
        <taxon>Mentheae</taxon>
        <taxon>Salviinae</taxon>
        <taxon>Salvia</taxon>
        <taxon>Salvia subgen. Calosphace</taxon>
        <taxon>core Calosphace</taxon>
    </lineage>
</organism>